<dbReference type="GO" id="GO:0016020">
    <property type="term" value="C:membrane"/>
    <property type="evidence" value="ECO:0007669"/>
    <property type="project" value="UniProtKB-SubCell"/>
</dbReference>
<dbReference type="CDD" id="cd07042">
    <property type="entry name" value="STAS_SulP_like_sulfate_transporter"/>
    <property type="match status" value="1"/>
</dbReference>
<organism evidence="7 8">
    <name type="scientific">Umboniibacter marinipuniceus</name>
    <dbReference type="NCBI Taxonomy" id="569599"/>
    <lineage>
        <taxon>Bacteria</taxon>
        <taxon>Pseudomonadati</taxon>
        <taxon>Pseudomonadota</taxon>
        <taxon>Gammaproteobacteria</taxon>
        <taxon>Cellvibrionales</taxon>
        <taxon>Cellvibrionaceae</taxon>
        <taxon>Umboniibacter</taxon>
    </lineage>
</organism>
<evidence type="ECO:0000313" key="7">
    <source>
        <dbReference type="EMBL" id="RMA82514.1"/>
    </source>
</evidence>
<evidence type="ECO:0000256" key="1">
    <source>
        <dbReference type="ARBA" id="ARBA00004141"/>
    </source>
</evidence>
<accession>A0A3M0AED9</accession>
<sequence length="569" mass="60528">MMDWLPARHWISAYSRADFSGDMIAAVIVTILLIPQSLAYAMLAGVPPEVGLYASILPLVAYGLWGTSSTLSVGPVAVVSLMTAATLGEVADSGTAHYLVAAATLALLSGIFLLVMGLLRLGMVTHFLSHAVISGFISASGLIIAFGQARHIFGIDGTGASLTAILPSLWSSLANINWLTAAIGVSVIAFLYWNKAHTARLLQRFFRLSSASAAAVSRATPILAVVGSIAVVFLGGLTQHGVAITGEIPSGLPPLNLTIPSLELVEQLWLPALLISIIGYVESVSVGRTLAAKRREKITPNQELIGLGMANVASSISSGFPVTGGFARSVVNFDAGARTQAASLYTALGIALASLLLTPTLYYLPKAALAATIIVAVLGLIDFSIFRKTWRCARSDFWAALGTVLITLVWGVEVGVASGVVISIALHLYRTSKPHVAEVGLVEGTEHFRNVNRYRVMTDPTIYSVRPDESLFFANASYLDEMINDAIYQRGEIHHVILFCSAVNEVDFSALEMLESLNHSLLDQGIKLHLAEVKGPVLDTLTASGLVEELSGQIFLTQFEAFSALRTVR</sequence>
<dbReference type="InterPro" id="IPR002645">
    <property type="entry name" value="STAS_dom"/>
</dbReference>
<evidence type="ECO:0000256" key="5">
    <source>
        <dbReference type="SAM" id="Phobius"/>
    </source>
</evidence>
<keyword evidence="8" id="KW-1185">Reference proteome</keyword>
<gene>
    <name evidence="7" type="ORF">DFR27_0464</name>
</gene>
<dbReference type="InterPro" id="IPR036513">
    <property type="entry name" value="STAS_dom_sf"/>
</dbReference>
<dbReference type="EMBL" id="REFJ01000001">
    <property type="protein sequence ID" value="RMA82514.1"/>
    <property type="molecule type" value="Genomic_DNA"/>
</dbReference>
<evidence type="ECO:0000256" key="4">
    <source>
        <dbReference type="ARBA" id="ARBA00023136"/>
    </source>
</evidence>
<proteinExistence type="predicted"/>
<reference evidence="7 8" key="1">
    <citation type="submission" date="2018-10" db="EMBL/GenBank/DDBJ databases">
        <title>Genomic Encyclopedia of Type Strains, Phase IV (KMG-IV): sequencing the most valuable type-strain genomes for metagenomic binning, comparative biology and taxonomic classification.</title>
        <authorList>
            <person name="Goeker M."/>
        </authorList>
    </citation>
    <scope>NUCLEOTIDE SEQUENCE [LARGE SCALE GENOMIC DNA]</scope>
    <source>
        <strain evidence="7 8">DSM 25080</strain>
    </source>
</reference>
<feature type="transmembrane region" description="Helical" evidence="5">
    <location>
        <begin position="98"/>
        <end position="121"/>
    </location>
</feature>
<dbReference type="AlphaFoldDB" id="A0A3M0AED9"/>
<keyword evidence="2 5" id="KW-0812">Transmembrane</keyword>
<feature type="transmembrane region" description="Helical" evidence="5">
    <location>
        <begin position="215"/>
        <end position="237"/>
    </location>
</feature>
<name>A0A3M0AED9_9GAMM</name>
<feature type="transmembrane region" description="Helical" evidence="5">
    <location>
        <begin position="398"/>
        <end position="429"/>
    </location>
</feature>
<keyword evidence="4 5" id="KW-0472">Membrane</keyword>
<keyword evidence="3 5" id="KW-1133">Transmembrane helix</keyword>
<dbReference type="Pfam" id="PF01740">
    <property type="entry name" value="STAS"/>
    <property type="match status" value="1"/>
</dbReference>
<feature type="transmembrane region" description="Helical" evidence="5">
    <location>
        <begin position="268"/>
        <end position="287"/>
    </location>
</feature>
<dbReference type="NCBIfam" id="TIGR00815">
    <property type="entry name" value="sulP"/>
    <property type="match status" value="1"/>
</dbReference>
<dbReference type="RefSeq" id="WP_121875840.1">
    <property type="nucleotide sequence ID" value="NZ_REFJ01000001.1"/>
</dbReference>
<feature type="transmembrane region" description="Helical" evidence="5">
    <location>
        <begin position="127"/>
        <end position="146"/>
    </location>
</feature>
<evidence type="ECO:0000259" key="6">
    <source>
        <dbReference type="PROSITE" id="PS50801"/>
    </source>
</evidence>
<evidence type="ECO:0000256" key="3">
    <source>
        <dbReference type="ARBA" id="ARBA00022989"/>
    </source>
</evidence>
<feature type="transmembrane region" description="Helical" evidence="5">
    <location>
        <begin position="342"/>
        <end position="362"/>
    </location>
</feature>
<dbReference type="PROSITE" id="PS50801">
    <property type="entry name" value="STAS"/>
    <property type="match status" value="1"/>
</dbReference>
<dbReference type="Pfam" id="PF00916">
    <property type="entry name" value="Sulfate_transp"/>
    <property type="match status" value="1"/>
</dbReference>
<evidence type="ECO:0000313" key="8">
    <source>
        <dbReference type="Proteomes" id="UP000267187"/>
    </source>
</evidence>
<protein>
    <submittedName>
        <fullName evidence="7">SulP family sulfate permease</fullName>
    </submittedName>
</protein>
<feature type="transmembrane region" description="Helical" evidence="5">
    <location>
        <begin position="368"/>
        <end position="386"/>
    </location>
</feature>
<dbReference type="SUPFAM" id="SSF52091">
    <property type="entry name" value="SpoIIaa-like"/>
    <property type="match status" value="1"/>
</dbReference>
<comment type="caution">
    <text evidence="7">The sequence shown here is derived from an EMBL/GenBank/DDBJ whole genome shotgun (WGS) entry which is preliminary data.</text>
</comment>
<dbReference type="Gene3D" id="3.30.750.24">
    <property type="entry name" value="STAS domain"/>
    <property type="match status" value="1"/>
</dbReference>
<dbReference type="PANTHER" id="PTHR11814">
    <property type="entry name" value="SULFATE TRANSPORTER"/>
    <property type="match status" value="1"/>
</dbReference>
<dbReference type="InterPro" id="IPR001902">
    <property type="entry name" value="SLC26A/SulP_fam"/>
</dbReference>
<feature type="transmembrane region" description="Helical" evidence="5">
    <location>
        <begin position="23"/>
        <end position="43"/>
    </location>
</feature>
<dbReference type="InterPro" id="IPR011547">
    <property type="entry name" value="SLC26A/SulP_dom"/>
</dbReference>
<dbReference type="Proteomes" id="UP000267187">
    <property type="component" value="Unassembled WGS sequence"/>
</dbReference>
<feature type="transmembrane region" description="Helical" evidence="5">
    <location>
        <begin position="176"/>
        <end position="194"/>
    </location>
</feature>
<evidence type="ECO:0000256" key="2">
    <source>
        <dbReference type="ARBA" id="ARBA00022692"/>
    </source>
</evidence>
<dbReference type="GO" id="GO:0055085">
    <property type="term" value="P:transmembrane transport"/>
    <property type="evidence" value="ECO:0007669"/>
    <property type="project" value="InterPro"/>
</dbReference>
<feature type="domain" description="STAS" evidence="6">
    <location>
        <begin position="452"/>
        <end position="569"/>
    </location>
</feature>
<comment type="subcellular location">
    <subcellularLocation>
        <location evidence="1">Membrane</location>
        <topology evidence="1">Multi-pass membrane protein</topology>
    </subcellularLocation>
</comment>
<dbReference type="OrthoDB" id="9769739at2"/>